<sequence>MPALPEPVFVDLSSCGQCREAQSVIPYHNTNINDQQNTCHLIRNIPAGLSLVGYAALLPTVFRYYMSTCFATRGRID</sequence>
<evidence type="ECO:0000313" key="1">
    <source>
        <dbReference type="EMBL" id="RPB26833.1"/>
    </source>
</evidence>
<dbReference type="Proteomes" id="UP000267821">
    <property type="component" value="Unassembled WGS sequence"/>
</dbReference>
<accession>A0A3N4LVB2</accession>
<dbReference type="AlphaFoldDB" id="A0A3N4LVB2"/>
<dbReference type="InParanoid" id="A0A3N4LVB2"/>
<proteinExistence type="predicted"/>
<dbReference type="EMBL" id="ML121533">
    <property type="protein sequence ID" value="RPB26833.1"/>
    <property type="molecule type" value="Genomic_DNA"/>
</dbReference>
<organism evidence="1 2">
    <name type="scientific">Terfezia boudieri ATCC MYA-4762</name>
    <dbReference type="NCBI Taxonomy" id="1051890"/>
    <lineage>
        <taxon>Eukaryota</taxon>
        <taxon>Fungi</taxon>
        <taxon>Dikarya</taxon>
        <taxon>Ascomycota</taxon>
        <taxon>Pezizomycotina</taxon>
        <taxon>Pezizomycetes</taxon>
        <taxon>Pezizales</taxon>
        <taxon>Pezizaceae</taxon>
        <taxon>Terfezia</taxon>
    </lineage>
</organism>
<keyword evidence="2" id="KW-1185">Reference proteome</keyword>
<gene>
    <name evidence="1" type="ORF">L211DRAFT_835181</name>
</gene>
<protein>
    <submittedName>
        <fullName evidence="1">Uncharacterized protein</fullName>
    </submittedName>
</protein>
<evidence type="ECO:0000313" key="2">
    <source>
        <dbReference type="Proteomes" id="UP000267821"/>
    </source>
</evidence>
<name>A0A3N4LVB2_9PEZI</name>
<reference evidence="1 2" key="1">
    <citation type="journal article" date="2018" name="Nat. Ecol. Evol.">
        <title>Pezizomycetes genomes reveal the molecular basis of ectomycorrhizal truffle lifestyle.</title>
        <authorList>
            <person name="Murat C."/>
            <person name="Payen T."/>
            <person name="Noel B."/>
            <person name="Kuo A."/>
            <person name="Morin E."/>
            <person name="Chen J."/>
            <person name="Kohler A."/>
            <person name="Krizsan K."/>
            <person name="Balestrini R."/>
            <person name="Da Silva C."/>
            <person name="Montanini B."/>
            <person name="Hainaut M."/>
            <person name="Levati E."/>
            <person name="Barry K.W."/>
            <person name="Belfiori B."/>
            <person name="Cichocki N."/>
            <person name="Clum A."/>
            <person name="Dockter R.B."/>
            <person name="Fauchery L."/>
            <person name="Guy J."/>
            <person name="Iotti M."/>
            <person name="Le Tacon F."/>
            <person name="Lindquist E.A."/>
            <person name="Lipzen A."/>
            <person name="Malagnac F."/>
            <person name="Mello A."/>
            <person name="Molinier V."/>
            <person name="Miyauchi S."/>
            <person name="Poulain J."/>
            <person name="Riccioni C."/>
            <person name="Rubini A."/>
            <person name="Sitrit Y."/>
            <person name="Splivallo R."/>
            <person name="Traeger S."/>
            <person name="Wang M."/>
            <person name="Zifcakova L."/>
            <person name="Wipf D."/>
            <person name="Zambonelli A."/>
            <person name="Paolocci F."/>
            <person name="Nowrousian M."/>
            <person name="Ottonello S."/>
            <person name="Baldrian P."/>
            <person name="Spatafora J.W."/>
            <person name="Henrissat B."/>
            <person name="Nagy L.G."/>
            <person name="Aury J.M."/>
            <person name="Wincker P."/>
            <person name="Grigoriev I.V."/>
            <person name="Bonfante P."/>
            <person name="Martin F.M."/>
        </authorList>
    </citation>
    <scope>NUCLEOTIDE SEQUENCE [LARGE SCALE GENOMIC DNA]</scope>
    <source>
        <strain evidence="1 2">ATCC MYA-4762</strain>
    </source>
</reference>